<evidence type="ECO:0000256" key="1">
    <source>
        <dbReference type="SAM" id="Phobius"/>
    </source>
</evidence>
<dbReference type="Pfam" id="PF22309">
    <property type="entry name" value="HK-GC-Chemotax_sensor"/>
    <property type="match status" value="1"/>
</dbReference>
<keyword evidence="4" id="KW-1185">Reference proteome</keyword>
<feature type="transmembrane region" description="Helical" evidence="1">
    <location>
        <begin position="7"/>
        <end position="26"/>
    </location>
</feature>
<dbReference type="KEGG" id="manq:L1994_09415"/>
<keyword evidence="1" id="KW-1133">Transmembrane helix</keyword>
<dbReference type="EMBL" id="CP091092">
    <property type="protein sequence ID" value="WFN36352.1"/>
    <property type="molecule type" value="Genomic_DNA"/>
</dbReference>
<accession>A0AAF0FMS6</accession>
<evidence type="ECO:0000259" key="2">
    <source>
        <dbReference type="Pfam" id="PF22309"/>
    </source>
</evidence>
<organism evidence="3 4">
    <name type="scientific">Methanomicrobium antiquum</name>
    <dbReference type="NCBI Taxonomy" id="487686"/>
    <lineage>
        <taxon>Archaea</taxon>
        <taxon>Methanobacteriati</taxon>
        <taxon>Methanobacteriota</taxon>
        <taxon>Stenosarchaea group</taxon>
        <taxon>Methanomicrobia</taxon>
        <taxon>Methanomicrobiales</taxon>
        <taxon>Methanomicrobiaceae</taxon>
        <taxon>Methanomicrobium</taxon>
    </lineage>
</organism>
<dbReference type="AlphaFoldDB" id="A0AAF0FMS6"/>
<name>A0AAF0FMS6_9EURY</name>
<evidence type="ECO:0000313" key="4">
    <source>
        <dbReference type="Proteomes" id="UP001218895"/>
    </source>
</evidence>
<evidence type="ECO:0000313" key="3">
    <source>
        <dbReference type="EMBL" id="WFN36352.1"/>
    </source>
</evidence>
<dbReference type="Proteomes" id="UP001218895">
    <property type="component" value="Chromosome"/>
</dbReference>
<keyword evidence="1" id="KW-0472">Membrane</keyword>
<keyword evidence="1" id="KW-0812">Transmembrane</keyword>
<dbReference type="GeneID" id="79950615"/>
<sequence length="284" mass="31826">MKYVKEIAFFSVVTILLAVVFLHFALPGKEDLRPCQNSLNLGDGYMAKSLLLNQGEFQEKLVNLSEITEKTARISAEKGLFGDYIQAELDKAQKIMPGIVTIGIFDSQGICTAMSPLTHNITGWDLSETPVVSSMNEEMVPQMTGLFALSEGGYAASVNYPVFSNDKKYTGFVSLTFDPYTLFNEPASDFMNNTEYQVMIAQKDGVVLYDTDINEIGKETFNNPMYDEFPEVLEFAKAYSDSFSGEFEYSYLDKTLSKNVDKKAIWTTIGLHGEELRLISIREL</sequence>
<protein>
    <submittedName>
        <fullName evidence="3">Cache domain-containing protein</fullName>
    </submittedName>
</protein>
<dbReference type="InterPro" id="IPR054513">
    <property type="entry name" value="Dret_0059-like_sensor"/>
</dbReference>
<feature type="domain" description="Dret-0059-like sensor" evidence="2">
    <location>
        <begin position="67"/>
        <end position="179"/>
    </location>
</feature>
<reference evidence="3" key="1">
    <citation type="submission" date="2022-01" db="EMBL/GenBank/DDBJ databases">
        <title>Complete genome of Methanomicrobium antiquum DSM 21220.</title>
        <authorList>
            <person name="Chen S.-C."/>
            <person name="You Y.-T."/>
            <person name="Zhou Y.-Z."/>
            <person name="Lai M.-C."/>
        </authorList>
    </citation>
    <scope>NUCLEOTIDE SEQUENCE</scope>
    <source>
        <strain evidence="3">DSM 21220</strain>
    </source>
</reference>
<dbReference type="RefSeq" id="WP_278099190.1">
    <property type="nucleotide sequence ID" value="NZ_CP091092.1"/>
</dbReference>
<gene>
    <name evidence="3" type="ORF">L1994_09415</name>
</gene>
<proteinExistence type="predicted"/>